<gene>
    <name evidence="2" type="ORF">Fcan01_18903</name>
</gene>
<evidence type="ECO:0000313" key="2">
    <source>
        <dbReference type="EMBL" id="OXA46524.1"/>
    </source>
</evidence>
<dbReference type="EMBL" id="LNIX01000015">
    <property type="protein sequence ID" value="OXA46524.1"/>
    <property type="molecule type" value="Genomic_DNA"/>
</dbReference>
<reference evidence="2 3" key="1">
    <citation type="submission" date="2015-12" db="EMBL/GenBank/DDBJ databases">
        <title>The genome of Folsomia candida.</title>
        <authorList>
            <person name="Faddeeva A."/>
            <person name="Derks M.F."/>
            <person name="Anvar Y."/>
            <person name="Smit S."/>
            <person name="Van Straalen N."/>
            <person name="Roelofs D."/>
        </authorList>
    </citation>
    <scope>NUCLEOTIDE SEQUENCE [LARGE SCALE GENOMIC DNA]</scope>
    <source>
        <strain evidence="2 3">VU population</strain>
        <tissue evidence="2">Whole body</tissue>
    </source>
</reference>
<evidence type="ECO:0000256" key="1">
    <source>
        <dbReference type="SAM" id="MobiDB-lite"/>
    </source>
</evidence>
<organism evidence="2 3">
    <name type="scientific">Folsomia candida</name>
    <name type="common">Springtail</name>
    <dbReference type="NCBI Taxonomy" id="158441"/>
    <lineage>
        <taxon>Eukaryota</taxon>
        <taxon>Metazoa</taxon>
        <taxon>Ecdysozoa</taxon>
        <taxon>Arthropoda</taxon>
        <taxon>Hexapoda</taxon>
        <taxon>Collembola</taxon>
        <taxon>Entomobryomorpha</taxon>
        <taxon>Isotomoidea</taxon>
        <taxon>Isotomidae</taxon>
        <taxon>Proisotominae</taxon>
        <taxon>Folsomia</taxon>
    </lineage>
</organism>
<comment type="caution">
    <text evidence="2">The sequence shown here is derived from an EMBL/GenBank/DDBJ whole genome shotgun (WGS) entry which is preliminary data.</text>
</comment>
<evidence type="ECO:0000313" key="3">
    <source>
        <dbReference type="Proteomes" id="UP000198287"/>
    </source>
</evidence>
<feature type="region of interest" description="Disordered" evidence="1">
    <location>
        <begin position="76"/>
        <end position="105"/>
    </location>
</feature>
<protein>
    <submittedName>
        <fullName evidence="2">Tigger transposable element-derived protein 6</fullName>
    </submittedName>
</protein>
<dbReference type="Proteomes" id="UP000198287">
    <property type="component" value="Unassembled WGS sequence"/>
</dbReference>
<keyword evidence="3" id="KW-1185">Reference proteome</keyword>
<accession>A0A226DNW8</accession>
<feature type="compositionally biased region" description="Acidic residues" evidence="1">
    <location>
        <begin position="92"/>
        <end position="102"/>
    </location>
</feature>
<dbReference type="AlphaFoldDB" id="A0A226DNW8"/>
<sequence>MDNNASSSTPSISSGVADNSPNPFGILIQFSNLIEANFPSFMKVQTATNQESLYAEKLYESFLSILQEFVEEEDDELILSESTDSKPMEDTSSSEDDSEYEDQIPVSDKGDIDYVQLSPSKKKKQDPVEISKERKEEIIALWDNHPAWKWSTLKTHGAKEIPDSSTLYRWRGQVRRGKSLREKYHMIKNHVFHQLTEAIKFHKILRASHLRYWAMQKFLEINDPSIKFKASKSWADRFKSTHRISHRKITQLVSKREIKSEQEILDSAKKFQAEIRKISQKFDADHIFNTDQCGFQYEITSARTYTFKGEKNVFG</sequence>
<name>A0A226DNW8_FOLCA</name>
<dbReference type="OrthoDB" id="10039452at2759"/>
<proteinExistence type="predicted"/>